<dbReference type="PRINTS" id="PR00480">
    <property type="entry name" value="ASTACIN"/>
</dbReference>
<feature type="active site" evidence="12">
    <location>
        <position position="190"/>
    </location>
</feature>
<feature type="disulfide bond" evidence="11">
    <location>
        <begin position="381"/>
        <end position="415"/>
    </location>
</feature>
<evidence type="ECO:0000256" key="5">
    <source>
        <dbReference type="ARBA" id="ARBA00022801"/>
    </source>
</evidence>
<feature type="domain" description="ShKT" evidence="14">
    <location>
        <begin position="381"/>
        <end position="415"/>
    </location>
</feature>
<dbReference type="Pfam" id="PF01549">
    <property type="entry name" value="ShK"/>
    <property type="match status" value="3"/>
</dbReference>
<feature type="binding site" evidence="12">
    <location>
        <position position="189"/>
    </location>
    <ligand>
        <name>Zn(2+)</name>
        <dbReference type="ChEBI" id="CHEBI:29105"/>
        <note>catalytic</note>
    </ligand>
</feature>
<dbReference type="EMBL" id="QCYY01001121">
    <property type="protein sequence ID" value="ROT80457.1"/>
    <property type="molecule type" value="Genomic_DNA"/>
</dbReference>
<evidence type="ECO:0000256" key="9">
    <source>
        <dbReference type="ARBA" id="ARBA00023157"/>
    </source>
</evidence>
<evidence type="ECO:0000259" key="14">
    <source>
        <dbReference type="PROSITE" id="PS51670"/>
    </source>
</evidence>
<feature type="domain" description="ShKT" evidence="14">
    <location>
        <begin position="301"/>
        <end position="335"/>
    </location>
</feature>
<evidence type="ECO:0000313" key="17">
    <source>
        <dbReference type="Proteomes" id="UP000283509"/>
    </source>
</evidence>
<evidence type="ECO:0000256" key="2">
    <source>
        <dbReference type="ARBA" id="ARBA00022670"/>
    </source>
</evidence>
<dbReference type="PROSITE" id="PS51864">
    <property type="entry name" value="ASTACIN"/>
    <property type="match status" value="1"/>
</dbReference>
<evidence type="ECO:0000256" key="4">
    <source>
        <dbReference type="ARBA" id="ARBA00022729"/>
    </source>
</evidence>
<organism evidence="16 17">
    <name type="scientific">Penaeus vannamei</name>
    <name type="common">Whiteleg shrimp</name>
    <name type="synonym">Litopenaeus vannamei</name>
    <dbReference type="NCBI Taxonomy" id="6689"/>
    <lineage>
        <taxon>Eukaryota</taxon>
        <taxon>Metazoa</taxon>
        <taxon>Ecdysozoa</taxon>
        <taxon>Arthropoda</taxon>
        <taxon>Crustacea</taxon>
        <taxon>Multicrustacea</taxon>
        <taxon>Malacostraca</taxon>
        <taxon>Eumalacostraca</taxon>
        <taxon>Eucarida</taxon>
        <taxon>Decapoda</taxon>
        <taxon>Dendrobranchiata</taxon>
        <taxon>Penaeoidea</taxon>
        <taxon>Penaeidae</taxon>
        <taxon>Penaeus</taxon>
    </lineage>
</organism>
<dbReference type="SMART" id="SM00235">
    <property type="entry name" value="ZnMc"/>
    <property type="match status" value="1"/>
</dbReference>
<name>A0A3R7N8Y5_PENVA</name>
<feature type="binding site" evidence="12">
    <location>
        <position position="193"/>
    </location>
    <ligand>
        <name>Zn(2+)</name>
        <dbReference type="ChEBI" id="CHEBI:29105"/>
        <note>catalytic</note>
    </ligand>
</feature>
<dbReference type="PANTHER" id="PTHR10127">
    <property type="entry name" value="DISCOIDIN, CUB, EGF, LAMININ , AND ZINC METALLOPROTEASE DOMAIN CONTAINING"/>
    <property type="match status" value="1"/>
</dbReference>
<dbReference type="InterPro" id="IPR001506">
    <property type="entry name" value="Peptidase_M12A"/>
</dbReference>
<feature type="disulfide bond" evidence="11">
    <location>
        <begin position="341"/>
        <end position="375"/>
    </location>
</feature>
<evidence type="ECO:0000313" key="16">
    <source>
        <dbReference type="EMBL" id="ROT80457.1"/>
    </source>
</evidence>
<reference evidence="16 17" key="1">
    <citation type="submission" date="2018-04" db="EMBL/GenBank/DDBJ databases">
        <authorList>
            <person name="Zhang X."/>
            <person name="Yuan J."/>
            <person name="Li F."/>
            <person name="Xiang J."/>
        </authorList>
    </citation>
    <scope>NUCLEOTIDE SEQUENCE [LARGE SCALE GENOMIC DNA]</scope>
    <source>
        <tissue evidence="16">Muscle</tissue>
    </source>
</reference>
<keyword evidence="6 12" id="KW-0862">Zinc</keyword>
<keyword evidence="4 13" id="KW-0732">Signal</keyword>
<comment type="caution">
    <text evidence="11">Lacks conserved residue(s) required for the propagation of feature annotation.</text>
</comment>
<feature type="signal peptide" evidence="13">
    <location>
        <begin position="1"/>
        <end position="21"/>
    </location>
</feature>
<accession>A0A3R7N8Y5</accession>
<dbReference type="InterPro" id="IPR003582">
    <property type="entry name" value="ShKT_dom"/>
</dbReference>
<keyword evidence="8" id="KW-0865">Zymogen</keyword>
<evidence type="ECO:0000256" key="8">
    <source>
        <dbReference type="ARBA" id="ARBA00023145"/>
    </source>
</evidence>
<evidence type="ECO:0000256" key="7">
    <source>
        <dbReference type="ARBA" id="ARBA00023049"/>
    </source>
</evidence>
<dbReference type="GO" id="GO:0006508">
    <property type="term" value="P:proteolysis"/>
    <property type="evidence" value="ECO:0007669"/>
    <property type="project" value="UniProtKB-KW"/>
</dbReference>
<dbReference type="InterPro" id="IPR024079">
    <property type="entry name" value="MetalloPept_cat_dom_sf"/>
</dbReference>
<keyword evidence="9 11" id="KW-1015">Disulfide bond</keyword>
<dbReference type="Gene3D" id="1.10.10.1940">
    <property type="match status" value="3"/>
</dbReference>
<evidence type="ECO:0000256" key="11">
    <source>
        <dbReference type="PROSITE-ProRule" id="PRU01005"/>
    </source>
</evidence>
<dbReference type="PANTHER" id="PTHR10127:SF780">
    <property type="entry name" value="METALLOENDOPEPTIDASE"/>
    <property type="match status" value="1"/>
</dbReference>
<gene>
    <name evidence="16" type="ORF">C7M84_000807</name>
</gene>
<feature type="domain" description="Peptidase M12A" evidence="15">
    <location>
        <begin position="99"/>
        <end position="292"/>
    </location>
</feature>
<evidence type="ECO:0000256" key="1">
    <source>
        <dbReference type="ARBA" id="ARBA00002657"/>
    </source>
</evidence>
<dbReference type="SUPFAM" id="SSF55486">
    <property type="entry name" value="Metalloproteases ('zincins'), catalytic domain"/>
    <property type="match status" value="1"/>
</dbReference>
<keyword evidence="7 12" id="KW-0482">Metalloprotease</keyword>
<keyword evidence="5 12" id="KW-0378">Hydrolase</keyword>
<dbReference type="GO" id="GO:0008270">
    <property type="term" value="F:zinc ion binding"/>
    <property type="evidence" value="ECO:0007669"/>
    <property type="project" value="UniProtKB-UniRule"/>
</dbReference>
<keyword evidence="2 12" id="KW-0645">Protease</keyword>
<evidence type="ECO:0000256" key="6">
    <source>
        <dbReference type="ARBA" id="ARBA00022833"/>
    </source>
</evidence>
<dbReference type="InterPro" id="IPR006026">
    <property type="entry name" value="Peptidase_Metallo"/>
</dbReference>
<sequence>MNILTTISLLLLVWATKHANAQVELPDVIIGDPNDASNDVVGAPISEKELEDSLDLDLVNLQTEEDPITTSGFFQGDIMVASEDQLYQILEGDSDGQNSAIRNPQKLWPNSAIPYVISATFSSQERAVIARAMAEYRQSTCIRFVPRSSHADYIHILRGQGCSSAVGRSGGVQVVSLGYGCVQIGVVIHELMHAAGFWHEQSRPDRDSFVTINWSNIVPHLQYNFEKKTTAVTQDLGLSYDYNSIMHYGPYAFAINRHYPTITPRQSGATIGQRNGFSALDIQGLNLLYKCSGKPVPPAACVDSHVNCPSWASLGYCRTNPAYMSTSCKKSCNICGGGSGCVDKGPHCTSWAAKGECQRNPSYMSMMCRKACNLCGAGGSCSNKNQHCQDWAKKGECQRNAAYMRQSCSKACGLC</sequence>
<evidence type="ECO:0000256" key="10">
    <source>
        <dbReference type="ARBA" id="ARBA00023180"/>
    </source>
</evidence>
<comment type="function">
    <text evidence="1">Metalloprotease.</text>
</comment>
<dbReference type="Proteomes" id="UP000283509">
    <property type="component" value="Unassembled WGS sequence"/>
</dbReference>
<dbReference type="AlphaFoldDB" id="A0A3R7N8Y5"/>
<dbReference type="FunFam" id="3.40.390.10:FF:000015">
    <property type="entry name" value="Meprin A subunit"/>
    <property type="match status" value="1"/>
</dbReference>
<keyword evidence="10" id="KW-0325">Glycoprotein</keyword>
<feature type="disulfide bond" evidence="11">
    <location>
        <begin position="301"/>
        <end position="335"/>
    </location>
</feature>
<dbReference type="GO" id="GO:0004222">
    <property type="term" value="F:metalloendopeptidase activity"/>
    <property type="evidence" value="ECO:0007669"/>
    <property type="project" value="UniProtKB-UniRule"/>
</dbReference>
<dbReference type="SMART" id="SM00254">
    <property type="entry name" value="ShKT"/>
    <property type="match status" value="3"/>
</dbReference>
<dbReference type="EC" id="3.4.24.-" evidence="13"/>
<evidence type="ECO:0000256" key="13">
    <source>
        <dbReference type="RuleBase" id="RU361183"/>
    </source>
</evidence>
<evidence type="ECO:0000256" key="12">
    <source>
        <dbReference type="PROSITE-ProRule" id="PRU01211"/>
    </source>
</evidence>
<protein>
    <recommendedName>
        <fullName evidence="13">Metalloendopeptidase</fullName>
        <ecNumber evidence="13">3.4.24.-</ecNumber>
    </recommendedName>
</protein>
<dbReference type="Pfam" id="PF01400">
    <property type="entry name" value="Astacin"/>
    <property type="match status" value="1"/>
</dbReference>
<comment type="cofactor">
    <cofactor evidence="12 13">
        <name>Zn(2+)</name>
        <dbReference type="ChEBI" id="CHEBI:29105"/>
    </cofactor>
    <text evidence="12 13">Binds 1 zinc ion per subunit.</text>
</comment>
<feature type="binding site" evidence="12">
    <location>
        <position position="199"/>
    </location>
    <ligand>
        <name>Zn(2+)</name>
        <dbReference type="ChEBI" id="CHEBI:29105"/>
        <note>catalytic</note>
    </ligand>
</feature>
<keyword evidence="17" id="KW-1185">Reference proteome</keyword>
<evidence type="ECO:0000259" key="15">
    <source>
        <dbReference type="PROSITE" id="PS51864"/>
    </source>
</evidence>
<proteinExistence type="predicted"/>
<dbReference type="Gene3D" id="3.40.390.10">
    <property type="entry name" value="Collagenase (Catalytic Domain)"/>
    <property type="match status" value="1"/>
</dbReference>
<reference evidence="16 17" key="2">
    <citation type="submission" date="2019-01" db="EMBL/GenBank/DDBJ databases">
        <title>The decoding of complex shrimp genome reveals the adaptation for benthos swimmer, frequently molting mechanism and breeding impact on genome.</title>
        <authorList>
            <person name="Sun Y."/>
            <person name="Gao Y."/>
            <person name="Yu Y."/>
        </authorList>
    </citation>
    <scope>NUCLEOTIDE SEQUENCE [LARGE SCALE GENOMIC DNA]</scope>
    <source>
        <tissue evidence="16">Muscle</tissue>
    </source>
</reference>
<feature type="domain" description="ShKT" evidence="14">
    <location>
        <begin position="341"/>
        <end position="375"/>
    </location>
</feature>
<comment type="caution">
    <text evidence="16">The sequence shown here is derived from an EMBL/GenBank/DDBJ whole genome shotgun (WGS) entry which is preliminary data.</text>
</comment>
<dbReference type="CDD" id="cd04280">
    <property type="entry name" value="ZnMc_astacin_like"/>
    <property type="match status" value="1"/>
</dbReference>
<feature type="chain" id="PRO_5018377311" description="Metalloendopeptidase" evidence="13">
    <location>
        <begin position="22"/>
        <end position="415"/>
    </location>
</feature>
<dbReference type="PROSITE" id="PS51670">
    <property type="entry name" value="SHKT"/>
    <property type="match status" value="3"/>
</dbReference>
<evidence type="ECO:0000256" key="3">
    <source>
        <dbReference type="ARBA" id="ARBA00022723"/>
    </source>
</evidence>
<keyword evidence="3 12" id="KW-0479">Metal-binding</keyword>
<dbReference type="InterPro" id="IPR034035">
    <property type="entry name" value="Astacin-like_dom"/>
</dbReference>
<dbReference type="OrthoDB" id="291007at2759"/>